<accession>A0A4Y2TAX8</accession>
<feature type="compositionally biased region" description="Polar residues" evidence="1">
    <location>
        <begin position="117"/>
        <end position="136"/>
    </location>
</feature>
<evidence type="ECO:0000256" key="1">
    <source>
        <dbReference type="SAM" id="MobiDB-lite"/>
    </source>
</evidence>
<keyword evidence="3" id="KW-1185">Reference proteome</keyword>
<evidence type="ECO:0000313" key="2">
    <source>
        <dbReference type="EMBL" id="GBN97722.1"/>
    </source>
</evidence>
<reference evidence="2 3" key="1">
    <citation type="journal article" date="2019" name="Sci. Rep.">
        <title>Orb-weaving spider Araneus ventricosus genome elucidates the spidroin gene catalogue.</title>
        <authorList>
            <person name="Kono N."/>
            <person name="Nakamura H."/>
            <person name="Ohtoshi R."/>
            <person name="Moran D.A.P."/>
            <person name="Shinohara A."/>
            <person name="Yoshida Y."/>
            <person name="Fujiwara M."/>
            <person name="Mori M."/>
            <person name="Tomita M."/>
            <person name="Arakawa K."/>
        </authorList>
    </citation>
    <scope>NUCLEOTIDE SEQUENCE [LARGE SCALE GENOMIC DNA]</scope>
</reference>
<dbReference type="AlphaFoldDB" id="A0A4Y2TAX8"/>
<evidence type="ECO:0000313" key="3">
    <source>
        <dbReference type="Proteomes" id="UP000499080"/>
    </source>
</evidence>
<organism evidence="2 3">
    <name type="scientific">Araneus ventricosus</name>
    <name type="common">Orbweaver spider</name>
    <name type="synonym">Epeira ventricosa</name>
    <dbReference type="NCBI Taxonomy" id="182803"/>
    <lineage>
        <taxon>Eukaryota</taxon>
        <taxon>Metazoa</taxon>
        <taxon>Ecdysozoa</taxon>
        <taxon>Arthropoda</taxon>
        <taxon>Chelicerata</taxon>
        <taxon>Arachnida</taxon>
        <taxon>Araneae</taxon>
        <taxon>Araneomorphae</taxon>
        <taxon>Entelegynae</taxon>
        <taxon>Araneoidea</taxon>
        <taxon>Araneidae</taxon>
        <taxon>Araneus</taxon>
    </lineage>
</organism>
<dbReference type="EMBL" id="BGPR01027308">
    <property type="protein sequence ID" value="GBN97722.1"/>
    <property type="molecule type" value="Genomic_DNA"/>
</dbReference>
<dbReference type="Proteomes" id="UP000499080">
    <property type="component" value="Unassembled WGS sequence"/>
</dbReference>
<evidence type="ECO:0008006" key="4">
    <source>
        <dbReference type="Google" id="ProtNLM"/>
    </source>
</evidence>
<gene>
    <name evidence="2" type="ORF">AVEN_123705_1</name>
</gene>
<proteinExistence type="predicted"/>
<feature type="region of interest" description="Disordered" evidence="1">
    <location>
        <begin position="100"/>
        <end position="171"/>
    </location>
</feature>
<dbReference type="OrthoDB" id="8123891at2759"/>
<sequence length="171" mass="19076">MPLIYLQIANSKGAVTIYEYSELLGTAISVENYRGRKSPSQCWRCQTFFHSSAGCRLPQKCFKCAGLHSAQECTLAFDDKLTCANCGGDHAANWRQCPKFPKQGSKKSATPKFKITPHTNRQNPETTRTQQPQGMQKTRHFASYAQALTANESIDNTDDIPVETPPKKFPS</sequence>
<comment type="caution">
    <text evidence="2">The sequence shown here is derived from an EMBL/GenBank/DDBJ whole genome shotgun (WGS) entry which is preliminary data.</text>
</comment>
<name>A0A4Y2TAX8_ARAVE</name>
<protein>
    <recommendedName>
        <fullName evidence="4">Nucleic-acid-binding protein from transposon X-element</fullName>
    </recommendedName>
</protein>